<dbReference type="PANTHER" id="PTHR32248:SF4">
    <property type="entry name" value="RNA POLYMERASE SIGMA-54 FACTOR"/>
    <property type="match status" value="1"/>
</dbReference>
<dbReference type="EMBL" id="CP093365">
    <property type="protein sequence ID" value="UQS84085.1"/>
    <property type="molecule type" value="Genomic_DNA"/>
</dbReference>
<proteinExistence type="inferred from homology"/>
<sequence>MDLLQKPQLQQHLFLSMQMQQALHLLQSDLVDLTAYVKEQSLSNPLFEVQDFGDVLNWATPQAQNVDIIDYLLPQIKLRSYTVQEQRLLSYFLVNLDEHGYLALSPTDFKMQYHLTDQQFKVGQQLLAQLEPAGIGLTGVRTYFLQQLAEQKETLAYQIVQNYWELLIKRQWTEISQRLHQPLSQIKKALHILQLLRRYPYEIASMHMQTTIVPDLILQVDQQHLQLSVSVSGQPRLIFAQETYEHLQNSADLEVRQYVQSKYRAYQSLLSGLRQRSRTLAAVGTVIVATQKDFLLQKEDTLQPLLLRDVATRLHISESTVSRAIKDKYLQTRHGILALKDCFSRPVKYATELSTITVQKRLQALIKTENHSHPFSDQQLAILLQKQGVQLARRTVTKYRQALAIGNTQQRKKA</sequence>
<dbReference type="Gene3D" id="1.10.10.60">
    <property type="entry name" value="Homeodomain-like"/>
    <property type="match status" value="1"/>
</dbReference>
<evidence type="ECO:0000256" key="1">
    <source>
        <dbReference type="ARBA" id="ARBA00008798"/>
    </source>
</evidence>
<evidence type="ECO:0000259" key="9">
    <source>
        <dbReference type="Pfam" id="PF04552"/>
    </source>
</evidence>
<name>A0ABY4PEM3_9LACO</name>
<dbReference type="Pfam" id="PF04963">
    <property type="entry name" value="Sigma54_CBD"/>
    <property type="match status" value="1"/>
</dbReference>
<evidence type="ECO:0000313" key="12">
    <source>
        <dbReference type="Proteomes" id="UP000831947"/>
    </source>
</evidence>
<feature type="domain" description="RNA polymerase sigma factor 54 core-binding" evidence="10">
    <location>
        <begin position="63"/>
        <end position="240"/>
    </location>
</feature>
<reference evidence="11 12" key="1">
    <citation type="journal article" date="2022" name="Int. J. Syst. Evol. Microbiol.">
        <title>Apilactobacillus apisilvae sp. nov., Nicolia spurrieriana gen. nov. sp. nov., Bombilactobacillus folatiphilus sp. nov. and Bombilactobacillus thymidiniphilus sp. nov., four new lactic acid bacterial isolates from stingless bees Tetragonula carbonaria and Austroplebeia australis.</title>
        <authorList>
            <person name="Oliphant S.A."/>
            <person name="Watson-Haigh N.S."/>
            <person name="Sumby K.M."/>
            <person name="Gardner J."/>
            <person name="Groom S."/>
            <person name="Jiranek V."/>
        </authorList>
    </citation>
    <scope>NUCLEOTIDE SEQUENCE [LARGE SCALE GENOMIC DNA]</scope>
    <source>
        <strain evidence="11 12">SG4_A1</strain>
    </source>
</reference>
<dbReference type="PROSITE" id="PS00717">
    <property type="entry name" value="SIGMA54_1"/>
    <property type="match status" value="1"/>
</dbReference>
<dbReference type="Proteomes" id="UP000831947">
    <property type="component" value="Chromosome"/>
</dbReference>
<dbReference type="InterPro" id="IPR007046">
    <property type="entry name" value="RNA_pol_sigma_54_core-bd"/>
</dbReference>
<evidence type="ECO:0000256" key="5">
    <source>
        <dbReference type="ARBA" id="ARBA00023015"/>
    </source>
</evidence>
<evidence type="ECO:0000256" key="6">
    <source>
        <dbReference type="ARBA" id="ARBA00023082"/>
    </source>
</evidence>
<protein>
    <submittedName>
        <fullName evidence="11">RNA polymerase factor sigma-54</fullName>
    </submittedName>
</protein>
<accession>A0ABY4PEM3</accession>
<keyword evidence="12" id="KW-1185">Reference proteome</keyword>
<dbReference type="Pfam" id="PF00309">
    <property type="entry name" value="Sigma54_AID"/>
    <property type="match status" value="1"/>
</dbReference>
<dbReference type="InterPro" id="IPR038709">
    <property type="entry name" value="RpoN_core-bd_sf"/>
</dbReference>
<dbReference type="NCBIfam" id="TIGR02395">
    <property type="entry name" value="rpoN_sigma"/>
    <property type="match status" value="1"/>
</dbReference>
<evidence type="ECO:0000256" key="8">
    <source>
        <dbReference type="ARBA" id="ARBA00023163"/>
    </source>
</evidence>
<dbReference type="PROSITE" id="PS50044">
    <property type="entry name" value="SIGMA54_3"/>
    <property type="match status" value="1"/>
</dbReference>
<keyword evidence="5" id="KW-0805">Transcription regulation</keyword>
<dbReference type="PROSITE" id="PS00718">
    <property type="entry name" value="SIGMA54_2"/>
    <property type="match status" value="1"/>
</dbReference>
<dbReference type="Pfam" id="PF04552">
    <property type="entry name" value="Sigma54_DBD"/>
    <property type="match status" value="1"/>
</dbReference>
<evidence type="ECO:0000256" key="4">
    <source>
        <dbReference type="ARBA" id="ARBA00022695"/>
    </source>
</evidence>
<evidence type="ECO:0000256" key="7">
    <source>
        <dbReference type="ARBA" id="ARBA00023125"/>
    </source>
</evidence>
<dbReference type="RefSeq" id="WP_249513269.1">
    <property type="nucleotide sequence ID" value="NZ_CP093365.1"/>
</dbReference>
<dbReference type="PIRSF" id="PIRSF000774">
    <property type="entry name" value="RpoN"/>
    <property type="match status" value="1"/>
</dbReference>
<keyword evidence="6" id="KW-0731">Sigma factor</keyword>
<evidence type="ECO:0000256" key="3">
    <source>
        <dbReference type="ARBA" id="ARBA00022679"/>
    </source>
</evidence>
<dbReference type="PRINTS" id="PR00045">
    <property type="entry name" value="SIGMA54FCT"/>
</dbReference>
<keyword evidence="8" id="KW-0804">Transcription</keyword>
<gene>
    <name evidence="11" type="primary">rpoN</name>
    <name evidence="11" type="ORF">MOO47_02725</name>
</gene>
<evidence type="ECO:0000313" key="11">
    <source>
        <dbReference type="EMBL" id="UQS84085.1"/>
    </source>
</evidence>
<keyword evidence="4" id="KW-0548">Nucleotidyltransferase</keyword>
<keyword evidence="2" id="KW-0240">DNA-directed RNA polymerase</keyword>
<dbReference type="InterPro" id="IPR007634">
    <property type="entry name" value="RNA_pol_sigma_54_DNA-bd"/>
</dbReference>
<dbReference type="Gene3D" id="1.10.10.1330">
    <property type="entry name" value="RNA polymerase sigma-54 factor, core-binding domain"/>
    <property type="match status" value="1"/>
</dbReference>
<evidence type="ECO:0000259" key="10">
    <source>
        <dbReference type="Pfam" id="PF04963"/>
    </source>
</evidence>
<dbReference type="InterPro" id="IPR000394">
    <property type="entry name" value="RNA_pol_sigma_54"/>
</dbReference>
<feature type="domain" description="RNA polymerase sigma factor 54 DNA-binding" evidence="9">
    <location>
        <begin position="257"/>
        <end position="413"/>
    </location>
</feature>
<comment type="similarity">
    <text evidence="1">Belongs to the sigma-54 factor family.</text>
</comment>
<dbReference type="PANTHER" id="PTHR32248">
    <property type="entry name" value="RNA POLYMERASE SIGMA-54 FACTOR"/>
    <property type="match status" value="1"/>
</dbReference>
<organism evidence="11 12">
    <name type="scientific">Bombilactobacillus thymidiniphilus</name>
    <dbReference type="NCBI Taxonomy" id="2923363"/>
    <lineage>
        <taxon>Bacteria</taxon>
        <taxon>Bacillati</taxon>
        <taxon>Bacillota</taxon>
        <taxon>Bacilli</taxon>
        <taxon>Lactobacillales</taxon>
        <taxon>Lactobacillaceae</taxon>
        <taxon>Bombilactobacillus</taxon>
    </lineage>
</organism>
<keyword evidence="3" id="KW-0808">Transferase</keyword>
<keyword evidence="7" id="KW-0238">DNA-binding</keyword>
<evidence type="ECO:0000256" key="2">
    <source>
        <dbReference type="ARBA" id="ARBA00022478"/>
    </source>
</evidence>